<feature type="compositionally biased region" description="Basic and acidic residues" evidence="1">
    <location>
        <begin position="604"/>
        <end position="614"/>
    </location>
</feature>
<evidence type="ECO:0008006" key="4">
    <source>
        <dbReference type="Google" id="ProtNLM"/>
    </source>
</evidence>
<feature type="region of interest" description="Disordered" evidence="1">
    <location>
        <begin position="593"/>
        <end position="614"/>
    </location>
</feature>
<dbReference type="Pfam" id="PF26099">
    <property type="entry name" value="DUF8034"/>
    <property type="match status" value="2"/>
</dbReference>
<comment type="caution">
    <text evidence="2">The sequence shown here is derived from an EMBL/GenBank/DDBJ whole genome shotgun (WGS) entry which is preliminary data.</text>
</comment>
<organism evidence="2 3">
    <name type="scientific">Rugosimonospora acidiphila</name>
    <dbReference type="NCBI Taxonomy" id="556531"/>
    <lineage>
        <taxon>Bacteria</taxon>
        <taxon>Bacillati</taxon>
        <taxon>Actinomycetota</taxon>
        <taxon>Actinomycetes</taxon>
        <taxon>Micromonosporales</taxon>
        <taxon>Micromonosporaceae</taxon>
        <taxon>Rugosimonospora</taxon>
    </lineage>
</organism>
<dbReference type="InterPro" id="IPR058347">
    <property type="entry name" value="DUF8034"/>
</dbReference>
<reference evidence="3" key="1">
    <citation type="journal article" date="2019" name="Int. J. Syst. Evol. Microbiol.">
        <title>The Global Catalogue of Microorganisms (GCM) 10K type strain sequencing project: providing services to taxonomists for standard genome sequencing and annotation.</title>
        <authorList>
            <consortium name="The Broad Institute Genomics Platform"/>
            <consortium name="The Broad Institute Genome Sequencing Center for Infectious Disease"/>
            <person name="Wu L."/>
            <person name="Ma J."/>
        </authorList>
    </citation>
    <scope>NUCLEOTIDE SEQUENCE [LARGE SCALE GENOMIC DNA]</scope>
    <source>
        <strain evidence="3">JCM 18304</strain>
    </source>
</reference>
<dbReference type="EMBL" id="BAABJQ010000014">
    <property type="protein sequence ID" value="GAA5190655.1"/>
    <property type="molecule type" value="Genomic_DNA"/>
</dbReference>
<name>A0ABP9S596_9ACTN</name>
<evidence type="ECO:0000256" key="1">
    <source>
        <dbReference type="SAM" id="MobiDB-lite"/>
    </source>
</evidence>
<evidence type="ECO:0000313" key="2">
    <source>
        <dbReference type="EMBL" id="GAA5190655.1"/>
    </source>
</evidence>
<dbReference type="Proteomes" id="UP001501570">
    <property type="component" value="Unassembled WGS sequence"/>
</dbReference>
<protein>
    <recommendedName>
        <fullName evidence="4">Linalool dehydratase/isomerase domain-containing protein</fullName>
    </recommendedName>
</protein>
<sequence>MRAGRSCPAPPDWAVLQRQLFDALDKAWRVFSDRYTAADGSLVFSGRLGEPPDDRDGVDDFYEPFFNWPLLYLLGGGDDLLAAAKRHWSGVSRQLTELGMMRDGHDRGYDWFHQGEGLLFFYHLCLADPDDADLRAQAVRSAELYLGGAPGNYDPVANLITAPHNGSDGPRRGLTGGRPVFPWSPVFVYYGLPLDWLPGITGYDQLLADPELSRRMGREMRDRMGRGDTAVNLAATSLMANAYLMTGRPEFRDWVLRYAGGWLARTRAAGGVLPDNVGLSGTVGEYLGGRWYGGHYGWAWPHGLHSVGAAAIVAACNAVLVGGDDGYLDLGRAPLEMTMARLRFAPDGTAMVPYKHNDGGWFVEKPMQMALPTALWQIAQARPDADRLTRLGGPAGPGWRDVEPVRSKEEAGHERPWLAYLSGHNPDYPERTLRVALDLVAQRMARIEADPTDRHAGPSTADIHHWQDHNPVLTEALSQLSCGAPQPLYNGGLWHARLRYHDPSRDRPGLPPEVAALVERIEPDSVTLRLVNLDPARPRRVLVQAGAYGEHTIGVARADGSAEPVPVGGPLLEVALDPATEATLHLSLSLRDRVPRATTPRRASCTEEESRPPS</sequence>
<keyword evidence="3" id="KW-1185">Reference proteome</keyword>
<accession>A0ABP9S596</accession>
<proteinExistence type="predicted"/>
<gene>
    <name evidence="2" type="ORF">GCM10023322_46330</name>
</gene>
<evidence type="ECO:0000313" key="3">
    <source>
        <dbReference type="Proteomes" id="UP001501570"/>
    </source>
</evidence>